<comment type="function">
    <text evidence="7">Allows the formation of correctly charged Gln-tRNA(Gln) through the transamidation of misacylated Glu-tRNA(Gln) in the mitochondria. The reaction takes place in the presence of glutamine and ATP through an activated gamma-phospho-Glu-tRNA(Gln).</text>
</comment>
<keyword evidence="5 7" id="KW-0648">Protein biosynthesis</keyword>
<dbReference type="OrthoDB" id="421993at2759"/>
<gene>
    <name evidence="10" type="ORF">D9758_008014</name>
</gene>
<keyword evidence="11" id="KW-1185">Reference proteome</keyword>
<dbReference type="Proteomes" id="UP000559256">
    <property type="component" value="Unassembled WGS sequence"/>
</dbReference>
<dbReference type="EC" id="6.3.5.7" evidence="7"/>
<evidence type="ECO:0000256" key="1">
    <source>
        <dbReference type="ARBA" id="ARBA00008069"/>
    </source>
</evidence>
<feature type="compositionally biased region" description="Low complexity" evidence="8">
    <location>
        <begin position="440"/>
        <end position="451"/>
    </location>
</feature>
<dbReference type="AlphaFoldDB" id="A0A8H5D0E0"/>
<organism evidence="10 11">
    <name type="scientific">Tetrapyrgos nigripes</name>
    <dbReference type="NCBI Taxonomy" id="182062"/>
    <lineage>
        <taxon>Eukaryota</taxon>
        <taxon>Fungi</taxon>
        <taxon>Dikarya</taxon>
        <taxon>Basidiomycota</taxon>
        <taxon>Agaricomycotina</taxon>
        <taxon>Agaricomycetes</taxon>
        <taxon>Agaricomycetidae</taxon>
        <taxon>Agaricales</taxon>
        <taxon>Marasmiineae</taxon>
        <taxon>Marasmiaceae</taxon>
        <taxon>Tetrapyrgos</taxon>
    </lineage>
</organism>
<dbReference type="InterPro" id="IPR000120">
    <property type="entry name" value="Amidase"/>
</dbReference>
<dbReference type="Pfam" id="PF01425">
    <property type="entry name" value="Amidase"/>
    <property type="match status" value="1"/>
</dbReference>
<dbReference type="HAMAP" id="MF_00120">
    <property type="entry name" value="GatA"/>
    <property type="match status" value="1"/>
</dbReference>
<feature type="active site" description="Charge relay system" evidence="7">
    <location>
        <position position="137"/>
    </location>
</feature>
<comment type="subunit">
    <text evidence="7">Subunit of the heterotrimeric GatCAB amidotransferase (AdT) complex, composed of A, B and C subunits.</text>
</comment>
<dbReference type="GO" id="GO:0050567">
    <property type="term" value="F:glutaminyl-tRNA synthase (glutamine-hydrolyzing) activity"/>
    <property type="evidence" value="ECO:0007669"/>
    <property type="project" value="UniProtKB-UniRule"/>
</dbReference>
<comment type="catalytic activity">
    <reaction evidence="6 7">
        <text>L-glutamyl-tRNA(Gln) + L-glutamine + ATP + H2O = L-glutaminyl-tRNA(Gln) + L-glutamate + ADP + phosphate + H(+)</text>
        <dbReference type="Rhea" id="RHEA:17521"/>
        <dbReference type="Rhea" id="RHEA-COMP:9681"/>
        <dbReference type="Rhea" id="RHEA-COMP:9684"/>
        <dbReference type="ChEBI" id="CHEBI:15377"/>
        <dbReference type="ChEBI" id="CHEBI:15378"/>
        <dbReference type="ChEBI" id="CHEBI:29985"/>
        <dbReference type="ChEBI" id="CHEBI:30616"/>
        <dbReference type="ChEBI" id="CHEBI:43474"/>
        <dbReference type="ChEBI" id="CHEBI:58359"/>
        <dbReference type="ChEBI" id="CHEBI:78520"/>
        <dbReference type="ChEBI" id="CHEBI:78521"/>
        <dbReference type="ChEBI" id="CHEBI:456216"/>
        <dbReference type="EC" id="6.3.5.7"/>
    </reaction>
</comment>
<feature type="domain" description="Amidase" evidence="9">
    <location>
        <begin position="45"/>
        <end position="528"/>
    </location>
</feature>
<dbReference type="GO" id="GO:0005739">
    <property type="term" value="C:mitochondrion"/>
    <property type="evidence" value="ECO:0007669"/>
    <property type="project" value="UniProtKB-SubCell"/>
</dbReference>
<feature type="compositionally biased region" description="Basic and acidic residues" evidence="8">
    <location>
        <begin position="455"/>
        <end position="465"/>
    </location>
</feature>
<dbReference type="GO" id="GO:0032543">
    <property type="term" value="P:mitochondrial translation"/>
    <property type="evidence" value="ECO:0007669"/>
    <property type="project" value="UniProtKB-UniRule"/>
</dbReference>
<proteinExistence type="inferred from homology"/>
<keyword evidence="3 7" id="KW-0547">Nucleotide-binding</keyword>
<dbReference type="SUPFAM" id="SSF75304">
    <property type="entry name" value="Amidase signature (AS) enzymes"/>
    <property type="match status" value="1"/>
</dbReference>
<dbReference type="InterPro" id="IPR004412">
    <property type="entry name" value="GatA"/>
</dbReference>
<dbReference type="GO" id="GO:0070681">
    <property type="term" value="P:glutaminyl-tRNAGln biosynthesis via transamidation"/>
    <property type="evidence" value="ECO:0007669"/>
    <property type="project" value="UniProtKB-UniRule"/>
</dbReference>
<keyword evidence="7" id="KW-0496">Mitochondrion</keyword>
<evidence type="ECO:0000256" key="7">
    <source>
        <dbReference type="HAMAP-Rule" id="MF_03150"/>
    </source>
</evidence>
<dbReference type="Gene3D" id="3.90.1300.10">
    <property type="entry name" value="Amidase signature (AS) domain"/>
    <property type="match status" value="1"/>
</dbReference>
<feature type="region of interest" description="Disordered" evidence="8">
    <location>
        <begin position="437"/>
        <end position="465"/>
    </location>
</feature>
<comment type="similarity">
    <text evidence="1 7">Belongs to the amidase family. GatA subfamily.</text>
</comment>
<dbReference type="GO" id="GO:0005524">
    <property type="term" value="F:ATP binding"/>
    <property type="evidence" value="ECO:0007669"/>
    <property type="project" value="UniProtKB-KW"/>
</dbReference>
<dbReference type="InterPro" id="IPR020556">
    <property type="entry name" value="Amidase_CS"/>
</dbReference>
<dbReference type="PANTHER" id="PTHR11895">
    <property type="entry name" value="TRANSAMIDASE"/>
    <property type="match status" value="1"/>
</dbReference>
<dbReference type="GO" id="GO:0030956">
    <property type="term" value="C:glutamyl-tRNA(Gln) amidotransferase complex"/>
    <property type="evidence" value="ECO:0007669"/>
    <property type="project" value="UniProtKB-UniRule"/>
</dbReference>
<keyword evidence="4 7" id="KW-0067">ATP-binding</keyword>
<dbReference type="PANTHER" id="PTHR11895:SF7">
    <property type="entry name" value="GLUTAMYL-TRNA(GLN) AMIDOTRANSFERASE SUBUNIT A, MITOCHONDRIAL"/>
    <property type="match status" value="1"/>
</dbReference>
<evidence type="ECO:0000256" key="2">
    <source>
        <dbReference type="ARBA" id="ARBA00022598"/>
    </source>
</evidence>
<evidence type="ECO:0000313" key="11">
    <source>
        <dbReference type="Proteomes" id="UP000559256"/>
    </source>
</evidence>
<feature type="active site" description="Charge relay system" evidence="7">
    <location>
        <position position="60"/>
    </location>
</feature>
<reference evidence="10 11" key="1">
    <citation type="journal article" date="2020" name="ISME J.">
        <title>Uncovering the hidden diversity of litter-decomposition mechanisms in mushroom-forming fungi.</title>
        <authorList>
            <person name="Floudas D."/>
            <person name="Bentzer J."/>
            <person name="Ahren D."/>
            <person name="Johansson T."/>
            <person name="Persson P."/>
            <person name="Tunlid A."/>
        </authorList>
    </citation>
    <scope>NUCLEOTIDE SEQUENCE [LARGE SCALE GENOMIC DNA]</scope>
    <source>
        <strain evidence="10 11">CBS 291.85</strain>
    </source>
</reference>
<evidence type="ECO:0000256" key="6">
    <source>
        <dbReference type="ARBA" id="ARBA00047407"/>
    </source>
</evidence>
<dbReference type="EMBL" id="JAACJM010000071">
    <property type="protein sequence ID" value="KAF5351320.1"/>
    <property type="molecule type" value="Genomic_DNA"/>
</dbReference>
<evidence type="ECO:0000259" key="9">
    <source>
        <dbReference type="Pfam" id="PF01425"/>
    </source>
</evidence>
<comment type="caution">
    <text evidence="10">The sequence shown here is derived from an EMBL/GenBank/DDBJ whole genome shotgun (WGS) entry which is preliminary data.</text>
</comment>
<evidence type="ECO:0000256" key="8">
    <source>
        <dbReference type="SAM" id="MobiDB-lite"/>
    </source>
</evidence>
<dbReference type="InterPro" id="IPR036928">
    <property type="entry name" value="AS_sf"/>
</dbReference>
<comment type="subcellular location">
    <subcellularLocation>
        <location evidence="7">Mitochondrion</location>
    </subcellularLocation>
</comment>
<dbReference type="PROSITE" id="PS00571">
    <property type="entry name" value="AMIDASES"/>
    <property type="match status" value="1"/>
</dbReference>
<accession>A0A8H5D0E0</accession>
<dbReference type="InterPro" id="IPR023631">
    <property type="entry name" value="Amidase_dom"/>
</dbReference>
<feature type="active site" description="Acyl-ester intermediate" evidence="7">
    <location>
        <position position="161"/>
    </location>
</feature>
<evidence type="ECO:0000256" key="3">
    <source>
        <dbReference type="ARBA" id="ARBA00022741"/>
    </source>
</evidence>
<sequence length="539" mass="58402">MSLRSNVARICSSVRRYSSDARAIIRERNQNVNAFVSINENLPSSSTEDPTLHGKTVAVKDNISTSSMPTTCSSAMLENFTSPFDATVVKLLQDAGADIVGKTNCDEFGMGSLNVYSVHGPVINPFRIDERRSAGGSSGGSAAAVAAGMCDSALATDTGGSIRLPASYCGVVGLKPSYGLISRWGVVSYADSLDCVGVMAKTVPEVKRVFDILNVHDEQDPTSVSTQMRRNTRHIVDQISHSWSKDPKSLSGLTVGVPQEYFPRELSPSISHSVRQVIQHLQHLGAKVVPVSLPSTSYALSAYYVLASAEASSNLARYDGIQYGLRVPPPPGSDLTKTSNLYAHTRSKGFGSEVKKRILLGTYALTADAFDNYFLQAQKVRQLIRQDFDRVFRYPNLLIRLHQNHHVDSGSELLSLSESHHGQIDVLIHPSAIQTAPPLNANANAESSSESNGEEQDKDKDQKDRDLDSYVQDVLTVPASLAGLPAMSVPVPVSLSHKNHTEQRERDKGIDGWPVGVSVVGQWGCDEVVMRIGQVISEL</sequence>
<evidence type="ECO:0000313" key="10">
    <source>
        <dbReference type="EMBL" id="KAF5351320.1"/>
    </source>
</evidence>
<keyword evidence="2 7" id="KW-0436">Ligase</keyword>
<evidence type="ECO:0000256" key="5">
    <source>
        <dbReference type="ARBA" id="ARBA00022917"/>
    </source>
</evidence>
<evidence type="ECO:0000256" key="4">
    <source>
        <dbReference type="ARBA" id="ARBA00022840"/>
    </source>
</evidence>
<name>A0A8H5D0E0_9AGAR</name>
<protein>
    <recommendedName>
        <fullName evidence="7">Glutamyl-tRNA(Gln) amidotransferase subunit A, mitochondrial</fullName>
        <shortName evidence="7">Glu-AdT subunit A</shortName>
        <ecNumber evidence="7">6.3.5.7</ecNumber>
    </recommendedName>
</protein>